<feature type="transmembrane region" description="Helical" evidence="6">
    <location>
        <begin position="7"/>
        <end position="26"/>
    </location>
</feature>
<evidence type="ECO:0000259" key="7">
    <source>
        <dbReference type="Pfam" id="PF25967"/>
    </source>
</evidence>
<comment type="similarity">
    <text evidence="2">Belongs to the membrane fusion protein (MFP) (TC 8.A.1) family.</text>
</comment>
<dbReference type="InterPro" id="IPR050465">
    <property type="entry name" value="UPF0194_transport"/>
</dbReference>
<reference evidence="8 9" key="1">
    <citation type="journal article" date="2019" name="Anaerobe">
        <title>Detection of Robinsoniella peoriensis in multiple bone samples of a trauma patient.</title>
        <authorList>
            <person name="Schrottner P."/>
            <person name="Hartwich K."/>
            <person name="Bunk B."/>
            <person name="Schober I."/>
            <person name="Helbig S."/>
            <person name="Rudolph W.W."/>
            <person name="Gunzer F."/>
        </authorList>
    </citation>
    <scope>NUCLEOTIDE SEQUENCE [LARGE SCALE GENOMIC DNA]</scope>
    <source>
        <strain evidence="8 9">DSM 106044</strain>
    </source>
</reference>
<accession>A0A4U8Q333</accession>
<organism evidence="8 9">
    <name type="scientific">Robinsoniella peoriensis</name>
    <dbReference type="NCBI Taxonomy" id="180332"/>
    <lineage>
        <taxon>Bacteria</taxon>
        <taxon>Bacillati</taxon>
        <taxon>Bacillota</taxon>
        <taxon>Clostridia</taxon>
        <taxon>Lachnospirales</taxon>
        <taxon>Lachnospiraceae</taxon>
        <taxon>Robinsoniella</taxon>
    </lineage>
</organism>
<dbReference type="Gene3D" id="2.40.420.20">
    <property type="match status" value="1"/>
</dbReference>
<evidence type="ECO:0000256" key="5">
    <source>
        <dbReference type="SAM" id="MobiDB-lite"/>
    </source>
</evidence>
<feature type="domain" description="Multidrug resistance protein MdtA-like C-terminal permuted SH3" evidence="7">
    <location>
        <begin position="534"/>
        <end position="585"/>
    </location>
</feature>
<evidence type="ECO:0000256" key="1">
    <source>
        <dbReference type="ARBA" id="ARBA00004196"/>
    </source>
</evidence>
<feature type="coiled-coil region" evidence="4">
    <location>
        <begin position="349"/>
        <end position="404"/>
    </location>
</feature>
<feature type="coiled-coil region" evidence="4">
    <location>
        <begin position="132"/>
        <end position="228"/>
    </location>
</feature>
<dbReference type="PANTHER" id="PTHR32347">
    <property type="entry name" value="EFFLUX SYSTEM COMPONENT YKNX-RELATED"/>
    <property type="match status" value="1"/>
</dbReference>
<evidence type="ECO:0000256" key="6">
    <source>
        <dbReference type="SAM" id="Phobius"/>
    </source>
</evidence>
<dbReference type="Pfam" id="PF25967">
    <property type="entry name" value="RND-MFP_C"/>
    <property type="match status" value="1"/>
</dbReference>
<dbReference type="GO" id="GO:0016020">
    <property type="term" value="C:membrane"/>
    <property type="evidence" value="ECO:0007669"/>
    <property type="project" value="InterPro"/>
</dbReference>
<dbReference type="InterPro" id="IPR058627">
    <property type="entry name" value="MdtA-like_C"/>
</dbReference>
<dbReference type="InterPro" id="IPR006143">
    <property type="entry name" value="RND_pump_MFP"/>
</dbReference>
<evidence type="ECO:0000313" key="8">
    <source>
        <dbReference type="EMBL" id="TLC98332.1"/>
    </source>
</evidence>
<feature type="region of interest" description="Disordered" evidence="5">
    <location>
        <begin position="596"/>
        <end position="624"/>
    </location>
</feature>
<dbReference type="RefSeq" id="WP_161597441.1">
    <property type="nucleotide sequence ID" value="NZ_QGQD01000097.1"/>
</dbReference>
<dbReference type="SUPFAM" id="SSF111369">
    <property type="entry name" value="HlyD-like secretion proteins"/>
    <property type="match status" value="1"/>
</dbReference>
<name>A0A4U8Q333_9FIRM</name>
<feature type="region of interest" description="Disordered" evidence="5">
    <location>
        <begin position="315"/>
        <end position="346"/>
    </location>
</feature>
<proteinExistence type="inferred from homology"/>
<dbReference type="AlphaFoldDB" id="A0A4U8Q333"/>
<evidence type="ECO:0000313" key="9">
    <source>
        <dbReference type="Proteomes" id="UP000306509"/>
    </source>
</evidence>
<evidence type="ECO:0000256" key="2">
    <source>
        <dbReference type="ARBA" id="ARBA00009477"/>
    </source>
</evidence>
<dbReference type="PANTHER" id="PTHR32347:SF14">
    <property type="entry name" value="EFFLUX SYSTEM COMPONENT YKNX-RELATED"/>
    <property type="match status" value="1"/>
</dbReference>
<dbReference type="GO" id="GO:0030313">
    <property type="term" value="C:cell envelope"/>
    <property type="evidence" value="ECO:0007669"/>
    <property type="project" value="UniProtKB-SubCell"/>
</dbReference>
<evidence type="ECO:0000256" key="3">
    <source>
        <dbReference type="ARBA" id="ARBA00023054"/>
    </source>
</evidence>
<protein>
    <submittedName>
        <fullName evidence="8">Cation efflux system protein CzcB</fullName>
    </submittedName>
</protein>
<keyword evidence="9" id="KW-1185">Reference proteome</keyword>
<comment type="caution">
    <text evidence="8">The sequence shown here is derived from an EMBL/GenBank/DDBJ whole genome shotgun (WGS) entry which is preliminary data.</text>
</comment>
<dbReference type="NCBIfam" id="TIGR01730">
    <property type="entry name" value="RND_mfp"/>
    <property type="match status" value="1"/>
</dbReference>
<dbReference type="EMBL" id="QGQD01000097">
    <property type="protein sequence ID" value="TLC98332.1"/>
    <property type="molecule type" value="Genomic_DNA"/>
</dbReference>
<keyword evidence="6" id="KW-0812">Transmembrane</keyword>
<keyword evidence="6" id="KW-0472">Membrane</keyword>
<keyword evidence="6" id="KW-1133">Transmembrane helix</keyword>
<sequence length="624" mass="66181" precursor="true">MKKKHKKLPFIIAGVVVVAGVGFFALRGQGTQTVNTQAVAVVPVTTGDVQEYVDTSGTVESRTKKTFFSPVNATIKNLNFQRGDSVKAGDMLITFDLVNLEKDNKKAELNVLSGKYGYQDTINKSNKAANDKADAASQVNSLQAQVDQWKQRVTDLNRAIAQKTKDAQAEVIQKQSEAAAQAESEAKAQAEAAKAEIKAETDKLKDKIEKLTKKKAEYTVKLNAAVQTLTQLQGQLNDAKFQQGILQQSYDEASGLGDAAKIETASQALKAQMAVVHELEDNKVPAAQAKADELNAKIAQDFDNPIAEYQAQIQKLSSPESSTQVGTQGGTGGTDLSGNGMSQTGEADTTDLQMELQDAQSTLAELQSDLASKKAIAEADGATLSDESKAQMEVNNNLQELESKTLEELIIKGKQGITAEFSGVISDSKAAQGGMVTQGGEMFTLQSTQDVDVNISLSKYDFEKVQKGQKATVKIGAKEYKGTVSKISHIAIPNEKGTPIISAAVSIDNPDEDIFLGVEAKVSIQAAEAKQVPIVPVEVVNTGNDGSFCYIVKDGVVAKQIVETGVSSDSYIEIKSGLEPGDQIIPDIGMYQEGSPVVPMDENSMNAGTGSAGGSEGGAVQAES</sequence>
<dbReference type="STRING" id="180332.GCA_000797495_03808"/>
<comment type="subcellular location">
    <subcellularLocation>
        <location evidence="1">Cell envelope</location>
    </subcellularLocation>
</comment>
<feature type="compositionally biased region" description="Polar residues" evidence="5">
    <location>
        <begin position="336"/>
        <end position="346"/>
    </location>
</feature>
<keyword evidence="3 4" id="KW-0175">Coiled coil</keyword>
<gene>
    <name evidence="8" type="primary">czcB</name>
    <name evidence="8" type="ORF">DSM106044_04848</name>
</gene>
<dbReference type="GO" id="GO:0022857">
    <property type="term" value="F:transmembrane transporter activity"/>
    <property type="evidence" value="ECO:0007669"/>
    <property type="project" value="InterPro"/>
</dbReference>
<evidence type="ECO:0000256" key="4">
    <source>
        <dbReference type="SAM" id="Coils"/>
    </source>
</evidence>
<dbReference type="Proteomes" id="UP000306509">
    <property type="component" value="Unassembled WGS sequence"/>
</dbReference>
<dbReference type="Gene3D" id="2.40.30.170">
    <property type="match status" value="1"/>
</dbReference>